<organism evidence="1 2">
    <name type="scientific">Amanita muscaria (strain Koide BX008)</name>
    <dbReference type="NCBI Taxonomy" id="946122"/>
    <lineage>
        <taxon>Eukaryota</taxon>
        <taxon>Fungi</taxon>
        <taxon>Dikarya</taxon>
        <taxon>Basidiomycota</taxon>
        <taxon>Agaricomycotina</taxon>
        <taxon>Agaricomycetes</taxon>
        <taxon>Agaricomycetidae</taxon>
        <taxon>Agaricales</taxon>
        <taxon>Pluteineae</taxon>
        <taxon>Amanitaceae</taxon>
        <taxon>Amanita</taxon>
    </lineage>
</organism>
<reference evidence="1 2" key="1">
    <citation type="submission" date="2014-04" db="EMBL/GenBank/DDBJ databases">
        <title>Evolutionary Origins and Diversification of the Mycorrhizal Mutualists.</title>
        <authorList>
            <consortium name="DOE Joint Genome Institute"/>
            <consortium name="Mycorrhizal Genomics Consortium"/>
            <person name="Kohler A."/>
            <person name="Kuo A."/>
            <person name="Nagy L.G."/>
            <person name="Floudas D."/>
            <person name="Copeland A."/>
            <person name="Barry K.W."/>
            <person name="Cichocki N."/>
            <person name="Veneault-Fourrey C."/>
            <person name="LaButti K."/>
            <person name="Lindquist E.A."/>
            <person name="Lipzen A."/>
            <person name="Lundell T."/>
            <person name="Morin E."/>
            <person name="Murat C."/>
            <person name="Riley R."/>
            <person name="Ohm R."/>
            <person name="Sun H."/>
            <person name="Tunlid A."/>
            <person name="Henrissat B."/>
            <person name="Grigoriev I.V."/>
            <person name="Hibbett D.S."/>
            <person name="Martin F."/>
        </authorList>
    </citation>
    <scope>NUCLEOTIDE SEQUENCE [LARGE SCALE GENOMIC DNA]</scope>
    <source>
        <strain evidence="1 2">Koide BX008</strain>
    </source>
</reference>
<keyword evidence="2" id="KW-1185">Reference proteome</keyword>
<proteinExistence type="predicted"/>
<dbReference type="OrthoDB" id="3223099at2759"/>
<dbReference type="Proteomes" id="UP000054549">
    <property type="component" value="Unassembled WGS sequence"/>
</dbReference>
<name>A0A0C2WMS7_AMAMK</name>
<dbReference type="AlphaFoldDB" id="A0A0C2WMS7"/>
<evidence type="ECO:0008006" key="3">
    <source>
        <dbReference type="Google" id="ProtNLM"/>
    </source>
</evidence>
<gene>
    <name evidence="1" type="ORF">M378DRAFT_87798</name>
</gene>
<accession>A0A0C2WMS7</accession>
<dbReference type="EMBL" id="KN818367">
    <property type="protein sequence ID" value="KIL57508.1"/>
    <property type="molecule type" value="Genomic_DNA"/>
</dbReference>
<evidence type="ECO:0000313" key="1">
    <source>
        <dbReference type="EMBL" id="KIL57508.1"/>
    </source>
</evidence>
<feature type="non-terminal residue" evidence="1">
    <location>
        <position position="1"/>
    </location>
</feature>
<sequence length="180" mass="20737">NPIHLPDITSIDFDRLLTIIYPSSFAHRDITSMEEWISVLNLSCKLEFASIRDLAIDNIAPKASIMDKAILGKRYAIKSWIMDAYIELCTRERPLSIEEGRRLGVDLVIKINELRHELFYRIRTDIGMSCKPGLEIGIDSHTSIASTREFEELPERVVQHFKLHTMDDGVPEDEGIYFKM</sequence>
<dbReference type="HOGENOM" id="CLU_1499735_0_0_1"/>
<dbReference type="InParanoid" id="A0A0C2WMS7"/>
<evidence type="ECO:0000313" key="2">
    <source>
        <dbReference type="Proteomes" id="UP000054549"/>
    </source>
</evidence>
<dbReference type="STRING" id="946122.A0A0C2WMS7"/>
<protein>
    <recommendedName>
        <fullName evidence="3">BTB domain-containing protein</fullName>
    </recommendedName>
</protein>